<dbReference type="PANTHER" id="PTHR22550">
    <property type="entry name" value="SPORE GERMINATION PROTEIN"/>
    <property type="match status" value="1"/>
</dbReference>
<evidence type="ECO:0000256" key="2">
    <source>
        <dbReference type="SAM" id="Phobius"/>
    </source>
</evidence>
<evidence type="ECO:0000313" key="4">
    <source>
        <dbReference type="EMBL" id="TVO34102.1"/>
    </source>
</evidence>
<protein>
    <submittedName>
        <fullName evidence="4">VWA domain-containing protein</fullName>
    </submittedName>
</protein>
<dbReference type="PANTHER" id="PTHR22550:SF14">
    <property type="entry name" value="VWFA DOMAIN-CONTAINING PROTEIN"/>
    <property type="match status" value="1"/>
</dbReference>
<dbReference type="SUPFAM" id="SSF53300">
    <property type="entry name" value="vWA-like"/>
    <property type="match status" value="1"/>
</dbReference>
<evidence type="ECO:0000313" key="5">
    <source>
        <dbReference type="Proteomes" id="UP000319828"/>
    </source>
</evidence>
<dbReference type="InterPro" id="IPR036465">
    <property type="entry name" value="vWFA_dom_sf"/>
</dbReference>
<comment type="caution">
    <text evidence="4">The sequence shown here is derived from an EMBL/GenBank/DDBJ whole genome shotgun (WGS) entry which is preliminary data.</text>
</comment>
<feature type="domain" description="VWFA" evidence="3">
    <location>
        <begin position="101"/>
        <end position="276"/>
    </location>
</feature>
<feature type="transmembrane region" description="Helical" evidence="2">
    <location>
        <begin position="71"/>
        <end position="88"/>
    </location>
</feature>
<evidence type="ECO:0000259" key="3">
    <source>
        <dbReference type="PROSITE" id="PS50234"/>
    </source>
</evidence>
<proteinExistence type="predicted"/>
<dbReference type="EMBL" id="VMKJ01000033">
    <property type="protein sequence ID" value="TVO34102.1"/>
    <property type="molecule type" value="Genomic_DNA"/>
</dbReference>
<dbReference type="PROSITE" id="PS50234">
    <property type="entry name" value="VWFA"/>
    <property type="match status" value="1"/>
</dbReference>
<dbReference type="Proteomes" id="UP000319828">
    <property type="component" value="Unassembled WGS sequence"/>
</dbReference>
<feature type="compositionally biased region" description="Basic and acidic residues" evidence="1">
    <location>
        <begin position="498"/>
        <end position="511"/>
    </location>
</feature>
<gene>
    <name evidence="4" type="ORF">FOF44_14030</name>
</gene>
<dbReference type="Gene3D" id="3.40.50.410">
    <property type="entry name" value="von Willebrand factor, type A domain"/>
    <property type="match status" value="1"/>
</dbReference>
<keyword evidence="2" id="KW-0472">Membrane</keyword>
<feature type="region of interest" description="Disordered" evidence="1">
    <location>
        <begin position="473"/>
        <end position="511"/>
    </location>
</feature>
<dbReference type="OrthoDB" id="9807628at2"/>
<sequence>MFDSLLWQQIISQFHFIRPWWLMGFIPFFIIIFLRWHYEAKAEFSNILPKHLQDALTIGEKGWRKHLPLKLLSLSIAIGLIVCAGPTWQKEASPFGEDKASMVVVLDNSQSMLEKDLPPSRLERSKQKIRDLLDLRAGGKTGLVVYAGSAHTAMPLTQDNDVFAPFLAAISPEIMPEAGKFADKALPVIDQLLDGTLGGTVLLVTDGVTPKAIDSYQQFFKDKPYQLLVLAAGNPDVKTNNPIDMKSLNELVDKTNGKLITISVDNSDLQTLNNAIERNMQINGESDMPWKDMSHPLIILLAVLLLFWFRKGWLVQWCLVAVLFSGITPQHAHASVSLKADEDKPSVELTIWDKFSQNWMDLWLTPDQQGQRLFNQLNYLEAAKHFDDPMRKGIAYYYAMEYKLAQTEFIEDDSDLGLYYAASALARQREYIAAKNLLIQLSKKEGISEELRRNIEHNLNVIQGIVDDVNRMSKSQVGTPDGPGSSRELGDEPQTGDGAKEEASQLQTVKEELTAEQILGSSELADKWLKKVEADPKVFLSRKFMLQLQQGPVVLDNGSNNAETDEKNKVQ</sequence>
<evidence type="ECO:0000256" key="1">
    <source>
        <dbReference type="SAM" id="MobiDB-lite"/>
    </source>
</evidence>
<dbReference type="AlphaFoldDB" id="A0A557P0A9"/>
<feature type="region of interest" description="Disordered" evidence="1">
    <location>
        <begin position="550"/>
        <end position="571"/>
    </location>
</feature>
<dbReference type="InterPro" id="IPR050768">
    <property type="entry name" value="UPF0353/GerABKA_families"/>
</dbReference>
<keyword evidence="2" id="KW-0812">Transmembrane</keyword>
<keyword evidence="2" id="KW-1133">Transmembrane helix</keyword>
<feature type="transmembrane region" description="Helical" evidence="2">
    <location>
        <begin position="20"/>
        <end position="38"/>
    </location>
</feature>
<reference evidence="4 5" key="1">
    <citation type="submission" date="2019-07" db="EMBL/GenBank/DDBJ databases">
        <title>The draft genome sequence of Vibrio algivorus M1486.</title>
        <authorList>
            <person name="Meng X."/>
        </authorList>
    </citation>
    <scope>NUCLEOTIDE SEQUENCE [LARGE SCALE GENOMIC DNA]</scope>
    <source>
        <strain evidence="4 5">M1486</strain>
    </source>
</reference>
<dbReference type="InterPro" id="IPR002035">
    <property type="entry name" value="VWF_A"/>
</dbReference>
<accession>A0A557P0A9</accession>
<organism evidence="4 5">
    <name type="scientific">Vibrio algivorus</name>
    <dbReference type="NCBI Taxonomy" id="1667024"/>
    <lineage>
        <taxon>Bacteria</taxon>
        <taxon>Pseudomonadati</taxon>
        <taxon>Pseudomonadota</taxon>
        <taxon>Gammaproteobacteria</taxon>
        <taxon>Vibrionales</taxon>
        <taxon>Vibrionaceae</taxon>
        <taxon>Vibrio</taxon>
    </lineage>
</organism>
<name>A0A557P0A9_9VIBR</name>
<dbReference type="RefSeq" id="WP_144388799.1">
    <property type="nucleotide sequence ID" value="NZ_CANNCB010000026.1"/>
</dbReference>
<dbReference type="Pfam" id="PF13519">
    <property type="entry name" value="VWA_2"/>
    <property type="match status" value="1"/>
</dbReference>
<dbReference type="SMART" id="SM00327">
    <property type="entry name" value="VWA"/>
    <property type="match status" value="1"/>
</dbReference>